<keyword evidence="2" id="KW-1185">Reference proteome</keyword>
<organism evidence="1 2">
    <name type="scientific">Apostasia shenzhenica</name>
    <dbReference type="NCBI Taxonomy" id="1088818"/>
    <lineage>
        <taxon>Eukaryota</taxon>
        <taxon>Viridiplantae</taxon>
        <taxon>Streptophyta</taxon>
        <taxon>Embryophyta</taxon>
        <taxon>Tracheophyta</taxon>
        <taxon>Spermatophyta</taxon>
        <taxon>Magnoliopsida</taxon>
        <taxon>Liliopsida</taxon>
        <taxon>Asparagales</taxon>
        <taxon>Orchidaceae</taxon>
        <taxon>Apostasioideae</taxon>
        <taxon>Apostasia</taxon>
    </lineage>
</organism>
<dbReference type="EMBL" id="KZ451886">
    <property type="protein sequence ID" value="PKA66315.1"/>
    <property type="molecule type" value="Genomic_DNA"/>
</dbReference>
<proteinExistence type="predicted"/>
<accession>A0A2I0BES9</accession>
<dbReference type="Proteomes" id="UP000236161">
    <property type="component" value="Unassembled WGS sequence"/>
</dbReference>
<dbReference type="AlphaFoldDB" id="A0A2I0BES9"/>
<protein>
    <submittedName>
        <fullName evidence="1">Uncharacterized protein</fullName>
    </submittedName>
</protein>
<name>A0A2I0BES9_9ASPA</name>
<reference evidence="1 2" key="1">
    <citation type="journal article" date="2017" name="Nature">
        <title>The Apostasia genome and the evolution of orchids.</title>
        <authorList>
            <person name="Zhang G.Q."/>
            <person name="Liu K.W."/>
            <person name="Li Z."/>
            <person name="Lohaus R."/>
            <person name="Hsiao Y.Y."/>
            <person name="Niu S.C."/>
            <person name="Wang J.Y."/>
            <person name="Lin Y.C."/>
            <person name="Xu Q."/>
            <person name="Chen L.J."/>
            <person name="Yoshida K."/>
            <person name="Fujiwara S."/>
            <person name="Wang Z.W."/>
            <person name="Zhang Y.Q."/>
            <person name="Mitsuda N."/>
            <person name="Wang M."/>
            <person name="Liu G.H."/>
            <person name="Pecoraro L."/>
            <person name="Huang H.X."/>
            <person name="Xiao X.J."/>
            <person name="Lin M."/>
            <person name="Wu X.Y."/>
            <person name="Wu W.L."/>
            <person name="Chen Y.Y."/>
            <person name="Chang S.B."/>
            <person name="Sakamoto S."/>
            <person name="Ohme-Takagi M."/>
            <person name="Yagi M."/>
            <person name="Zeng S.J."/>
            <person name="Shen C.Y."/>
            <person name="Yeh C.M."/>
            <person name="Luo Y.B."/>
            <person name="Tsai W.C."/>
            <person name="Van de Peer Y."/>
            <person name="Liu Z.J."/>
        </authorList>
    </citation>
    <scope>NUCLEOTIDE SEQUENCE [LARGE SCALE GENOMIC DNA]</scope>
    <source>
        <strain evidence="2">cv. Shenzhen</strain>
        <tissue evidence="1">Stem</tissue>
    </source>
</reference>
<sequence>MRPPPRPQSGKKPNLGCTRKWQIAVRQRISATGLQLPCSGWIPALRSCWSCCLHFQQLQFHEFLRIQHFQQLQHGCSVQVCSVLVGSVCCRLQHSKSELQSHQRKAWQTALRWWVGDRMRKPQCRLRRTARSALAPATRVPPAGMKISVSACWSVSLDRSSPS</sequence>
<evidence type="ECO:0000313" key="2">
    <source>
        <dbReference type="Proteomes" id="UP000236161"/>
    </source>
</evidence>
<evidence type="ECO:0000313" key="1">
    <source>
        <dbReference type="EMBL" id="PKA66315.1"/>
    </source>
</evidence>
<gene>
    <name evidence="1" type="ORF">AXF42_Ash007012</name>
</gene>